<protein>
    <submittedName>
        <fullName evidence="1">Uncharacterized protein</fullName>
    </submittedName>
</protein>
<dbReference type="AlphaFoldDB" id="A0A2P2QKU5"/>
<accession>A0A2P2QKU5</accession>
<sequence>MDFFVLSYFQSANGARVVLKLLFAGMPSL</sequence>
<proteinExistence type="predicted"/>
<name>A0A2P2QKU5_RHIMU</name>
<evidence type="ECO:0000313" key="1">
    <source>
        <dbReference type="EMBL" id="MBX67606.1"/>
    </source>
</evidence>
<organism evidence="1">
    <name type="scientific">Rhizophora mucronata</name>
    <name type="common">Asiatic mangrove</name>
    <dbReference type="NCBI Taxonomy" id="61149"/>
    <lineage>
        <taxon>Eukaryota</taxon>
        <taxon>Viridiplantae</taxon>
        <taxon>Streptophyta</taxon>
        <taxon>Embryophyta</taxon>
        <taxon>Tracheophyta</taxon>
        <taxon>Spermatophyta</taxon>
        <taxon>Magnoliopsida</taxon>
        <taxon>eudicotyledons</taxon>
        <taxon>Gunneridae</taxon>
        <taxon>Pentapetalae</taxon>
        <taxon>rosids</taxon>
        <taxon>fabids</taxon>
        <taxon>Malpighiales</taxon>
        <taxon>Rhizophoraceae</taxon>
        <taxon>Rhizophora</taxon>
    </lineage>
</organism>
<dbReference type="EMBL" id="GGEC01087122">
    <property type="protein sequence ID" value="MBX67606.1"/>
    <property type="molecule type" value="Transcribed_RNA"/>
</dbReference>
<reference evidence="1" key="1">
    <citation type="submission" date="2018-02" db="EMBL/GenBank/DDBJ databases">
        <title>Rhizophora mucronata_Transcriptome.</title>
        <authorList>
            <person name="Meera S.P."/>
            <person name="Sreeshan A."/>
            <person name="Augustine A."/>
        </authorList>
    </citation>
    <scope>NUCLEOTIDE SEQUENCE</scope>
    <source>
        <tissue evidence="1">Leaf</tissue>
    </source>
</reference>